<feature type="transmembrane region" description="Helical" evidence="4">
    <location>
        <begin position="183"/>
        <end position="207"/>
    </location>
</feature>
<dbReference type="GO" id="GO:0004888">
    <property type="term" value="F:transmembrane signaling receptor activity"/>
    <property type="evidence" value="ECO:0007669"/>
    <property type="project" value="InterPro"/>
</dbReference>
<dbReference type="InterPro" id="IPR004089">
    <property type="entry name" value="MCPsignal_dom"/>
</dbReference>
<dbReference type="OrthoDB" id="369336at2"/>
<proteinExistence type="inferred from homology"/>
<gene>
    <name evidence="6" type="primary">yoaH_3</name>
    <name evidence="6" type="ORF">CLMAG_33360</name>
</gene>
<dbReference type="Pfam" id="PF00015">
    <property type="entry name" value="MCPsignal"/>
    <property type="match status" value="1"/>
</dbReference>
<keyword evidence="4" id="KW-1133">Transmembrane helix</keyword>
<organism evidence="6 7">
    <name type="scientific">Clostridium magnum DSM 2767</name>
    <dbReference type="NCBI Taxonomy" id="1121326"/>
    <lineage>
        <taxon>Bacteria</taxon>
        <taxon>Bacillati</taxon>
        <taxon>Bacillota</taxon>
        <taxon>Clostridia</taxon>
        <taxon>Eubacteriales</taxon>
        <taxon>Clostridiaceae</taxon>
        <taxon>Clostridium</taxon>
    </lineage>
</organism>
<dbReference type="Pfam" id="PF12729">
    <property type="entry name" value="4HB_MCP_1"/>
    <property type="match status" value="1"/>
</dbReference>
<dbReference type="PATRIC" id="fig|1121326.3.peg.3369"/>
<evidence type="ECO:0000256" key="2">
    <source>
        <dbReference type="ARBA" id="ARBA00029447"/>
    </source>
</evidence>
<dbReference type="GO" id="GO:0007165">
    <property type="term" value="P:signal transduction"/>
    <property type="evidence" value="ECO:0007669"/>
    <property type="project" value="UniProtKB-KW"/>
</dbReference>
<dbReference type="GO" id="GO:0016020">
    <property type="term" value="C:membrane"/>
    <property type="evidence" value="ECO:0007669"/>
    <property type="project" value="InterPro"/>
</dbReference>
<dbReference type="InterPro" id="IPR004090">
    <property type="entry name" value="Chemotax_Me-accpt_rcpt"/>
</dbReference>
<dbReference type="GO" id="GO:0006935">
    <property type="term" value="P:chemotaxis"/>
    <property type="evidence" value="ECO:0007669"/>
    <property type="project" value="InterPro"/>
</dbReference>
<dbReference type="PRINTS" id="PR00260">
    <property type="entry name" value="CHEMTRNSDUCR"/>
</dbReference>
<dbReference type="PROSITE" id="PS50111">
    <property type="entry name" value="CHEMOTAXIS_TRANSDUC_2"/>
    <property type="match status" value="1"/>
</dbReference>
<keyword evidence="4" id="KW-0472">Membrane</keyword>
<comment type="similarity">
    <text evidence="2">Belongs to the methyl-accepting chemotaxis (MCP) protein family.</text>
</comment>
<dbReference type="PANTHER" id="PTHR32089">
    <property type="entry name" value="METHYL-ACCEPTING CHEMOTAXIS PROTEIN MCPB"/>
    <property type="match status" value="1"/>
</dbReference>
<feature type="domain" description="Methyl-accepting transducer" evidence="5">
    <location>
        <begin position="276"/>
        <end position="533"/>
    </location>
</feature>
<comment type="caution">
    <text evidence="6">The sequence shown here is derived from an EMBL/GenBank/DDBJ whole genome shotgun (WGS) entry which is preliminary data.</text>
</comment>
<accession>A0A168DX54</accession>
<dbReference type="Gene3D" id="1.10.287.950">
    <property type="entry name" value="Methyl-accepting chemotaxis protein"/>
    <property type="match status" value="1"/>
</dbReference>
<dbReference type="AlphaFoldDB" id="A0A168DX54"/>
<dbReference type="PANTHER" id="PTHR32089:SF112">
    <property type="entry name" value="LYSOZYME-LIKE PROTEIN-RELATED"/>
    <property type="match status" value="1"/>
</dbReference>
<keyword evidence="7" id="KW-1185">Reference proteome</keyword>
<evidence type="ECO:0000259" key="5">
    <source>
        <dbReference type="PROSITE" id="PS50111"/>
    </source>
</evidence>
<evidence type="ECO:0000256" key="3">
    <source>
        <dbReference type="PROSITE-ProRule" id="PRU00284"/>
    </source>
</evidence>
<sequence>MKKIKIMHGIFILWIISLIATLSIGIVGIVDMSNMNKNVNKIYSEELVGTRVLGEINGQMGIIRNALTKLIDRQYESSYIDIVSSSDKIIKANIAKEFDLVTDPKGKEAVNNLQKKYSEYMSKVPELQQKRMNGIAITKEFMDEYGKMGDEVSAAIQALSDYHKESAEKVISTATSEYNSSKIVFIIILTFMIIFTAGIFTVITLFIRLSIKEFTGILREVSEGKLDVNIDTRYNNEFGIMKKELASTVNVVSGILQTIKMDAEEMSKNSISLSAVSEEMTASSLEASTAIQGVAQGSTSQAQDLISISEVVNDFGSAMDNIVLSVDNVNSTTKNINEMAENSNSELGYLSSSINSIKDSFNSVTIKMQELGSDIQQINSITSLINSIAEQTNLLALNAAIEAARAGEAGKGFAVVADEIRKLAEQSQASSAKINDLLSIIASRTTEAVQTTNNASSELSGQVSVIDSSVSSFKNIIDAIENVLPLINAVNVEINSINNKKNEIVSKIETASAVAEENSASSEEIAASVEQINASAEGVVRSAEDLSSMADEMLTIIQHFKFK</sequence>
<dbReference type="Proteomes" id="UP000076603">
    <property type="component" value="Unassembled WGS sequence"/>
</dbReference>
<protein>
    <submittedName>
        <fullName evidence="6">Putative methyl-accepting chemotaxis protein YoaH</fullName>
    </submittedName>
</protein>
<evidence type="ECO:0000256" key="4">
    <source>
        <dbReference type="SAM" id="Phobius"/>
    </source>
</evidence>
<evidence type="ECO:0000256" key="1">
    <source>
        <dbReference type="ARBA" id="ARBA00023224"/>
    </source>
</evidence>
<dbReference type="EMBL" id="LWAE01000003">
    <property type="protein sequence ID" value="KZL91577.1"/>
    <property type="molecule type" value="Genomic_DNA"/>
</dbReference>
<dbReference type="SUPFAM" id="SSF58104">
    <property type="entry name" value="Methyl-accepting chemotaxis protein (MCP) signaling domain"/>
    <property type="match status" value="1"/>
</dbReference>
<evidence type="ECO:0000313" key="6">
    <source>
        <dbReference type="EMBL" id="KZL91577.1"/>
    </source>
</evidence>
<dbReference type="RefSeq" id="WP_161486983.1">
    <property type="nucleotide sequence ID" value="NZ_FQXL01000005.1"/>
</dbReference>
<dbReference type="SMART" id="SM00283">
    <property type="entry name" value="MA"/>
    <property type="match status" value="1"/>
</dbReference>
<feature type="transmembrane region" description="Helical" evidence="4">
    <location>
        <begin position="6"/>
        <end position="30"/>
    </location>
</feature>
<name>A0A168DX54_9CLOT</name>
<evidence type="ECO:0000313" key="7">
    <source>
        <dbReference type="Proteomes" id="UP000076603"/>
    </source>
</evidence>
<dbReference type="STRING" id="1121326.CLMAG_33360"/>
<keyword evidence="1 3" id="KW-0807">Transducer</keyword>
<dbReference type="InterPro" id="IPR024478">
    <property type="entry name" value="HlyB_4HB_MCP"/>
</dbReference>
<reference evidence="6 7" key="1">
    <citation type="submission" date="2016-04" db="EMBL/GenBank/DDBJ databases">
        <title>Genome sequence of Clostridium magnum DSM 2767.</title>
        <authorList>
            <person name="Poehlein A."/>
            <person name="Uhlig R."/>
            <person name="Fischer R."/>
            <person name="Bahl H."/>
            <person name="Daniel R."/>
        </authorList>
    </citation>
    <scope>NUCLEOTIDE SEQUENCE [LARGE SCALE GENOMIC DNA]</scope>
    <source>
        <strain evidence="6 7">DSM 2767</strain>
    </source>
</reference>
<keyword evidence="4" id="KW-0812">Transmembrane</keyword>